<organism evidence="2 3">
    <name type="scientific">Candidatus Synechococcus calcipolaris G9</name>
    <dbReference type="NCBI Taxonomy" id="1497997"/>
    <lineage>
        <taxon>Bacteria</taxon>
        <taxon>Bacillati</taxon>
        <taxon>Cyanobacteriota</taxon>
        <taxon>Cyanophyceae</taxon>
        <taxon>Synechococcales</taxon>
        <taxon>Synechococcaceae</taxon>
        <taxon>Synechococcus</taxon>
    </lineage>
</organism>
<dbReference type="InterPro" id="IPR020019">
    <property type="entry name" value="AcTrfase_PglD-like"/>
</dbReference>
<dbReference type="PANTHER" id="PTHR43300">
    <property type="entry name" value="ACETYLTRANSFERASE"/>
    <property type="match status" value="1"/>
</dbReference>
<evidence type="ECO:0000313" key="3">
    <source>
        <dbReference type="Proteomes" id="UP001154265"/>
    </source>
</evidence>
<feature type="domain" description="PglD N-terminal" evidence="1">
    <location>
        <begin position="5"/>
        <end position="72"/>
    </location>
</feature>
<gene>
    <name evidence="2" type="ORF">L3556_15820</name>
</gene>
<dbReference type="InterPro" id="IPR050179">
    <property type="entry name" value="Trans_hexapeptide_repeat"/>
</dbReference>
<dbReference type="Proteomes" id="UP001154265">
    <property type="component" value="Unassembled WGS sequence"/>
</dbReference>
<reference evidence="2" key="1">
    <citation type="journal article" date="2022" name="Genome Biol. Evol.">
        <title>A New Gene Family Diagnostic for Intracellular Biomineralization of Amorphous Ca Carbonates by Cyanobacteria.</title>
        <authorList>
            <person name="Benzerara K."/>
            <person name="Duprat E."/>
            <person name="Bitard-Feildel T."/>
            <person name="Caumes G."/>
            <person name="Cassier-Chauvat C."/>
            <person name="Chauvat F."/>
            <person name="Dezi M."/>
            <person name="Diop S.I."/>
            <person name="Gaschignard G."/>
            <person name="Gorgen S."/>
            <person name="Gugger M."/>
            <person name="Lopez-Garcia P."/>
            <person name="Millet M."/>
            <person name="Skouri-Panet F."/>
            <person name="Moreira D."/>
            <person name="Callebaut I."/>
        </authorList>
    </citation>
    <scope>NUCLEOTIDE SEQUENCE</scope>
    <source>
        <strain evidence="2">G9</strain>
    </source>
</reference>
<dbReference type="Gene3D" id="2.160.10.10">
    <property type="entry name" value="Hexapeptide repeat proteins"/>
    <property type="match status" value="1"/>
</dbReference>
<dbReference type="RefSeq" id="WP_277868302.1">
    <property type="nucleotide sequence ID" value="NZ_JAKKUT010000008.1"/>
</dbReference>
<dbReference type="Pfam" id="PF17836">
    <property type="entry name" value="PglD_N"/>
    <property type="match status" value="1"/>
</dbReference>
<dbReference type="SUPFAM" id="SSF51161">
    <property type="entry name" value="Trimeric LpxA-like enzymes"/>
    <property type="match status" value="1"/>
</dbReference>
<dbReference type="Pfam" id="PF00132">
    <property type="entry name" value="Hexapep"/>
    <property type="match status" value="1"/>
</dbReference>
<dbReference type="CDD" id="cd03360">
    <property type="entry name" value="LbH_AT_putative"/>
    <property type="match status" value="1"/>
</dbReference>
<comment type="caution">
    <text evidence="2">The sequence shown here is derived from an EMBL/GenBank/DDBJ whole genome shotgun (WGS) entry which is preliminary data.</text>
</comment>
<sequence length="216" mass="22331">MAKSLYLLGAGGHGRVLLDALQASGVQVTGILDPGLEVGQRIYDIPVLGGDRVLESIDPATCHLVNGIGANPSIASRRQLFIKWSSQGYTFSSVIHPTAIISKQTNIAESCQIMAGAIVQAGVTLGQDVVVNTRASVDHDCVVADHCFISPGAILCGNITLEQSTFIGAGAVTLPGLHIGANSIIGAGTVVPKTIPRHWIVAGSPAQKVGVNTQHD</sequence>
<reference evidence="2" key="2">
    <citation type="submission" date="2022-01" db="EMBL/GenBank/DDBJ databases">
        <authorList>
            <person name="Zivanovic Y."/>
            <person name="Moreira D."/>
            <person name="Lopez-Garcia P."/>
        </authorList>
    </citation>
    <scope>NUCLEOTIDE SEQUENCE</scope>
    <source>
        <strain evidence="2">G9</strain>
    </source>
</reference>
<name>A0ABT6F3E5_9SYNE</name>
<accession>A0ABT6F3E5</accession>
<keyword evidence="3" id="KW-1185">Reference proteome</keyword>
<dbReference type="NCBIfam" id="TIGR03570">
    <property type="entry name" value="NeuD_NnaD"/>
    <property type="match status" value="1"/>
</dbReference>
<dbReference type="Gene3D" id="3.40.50.20">
    <property type="match status" value="1"/>
</dbReference>
<dbReference type="PANTHER" id="PTHR43300:SF7">
    <property type="entry name" value="UDP-N-ACETYLBACILLOSAMINE N-ACETYLTRANSFERASE"/>
    <property type="match status" value="1"/>
</dbReference>
<protein>
    <submittedName>
        <fullName evidence="2">Acetyltransferase</fullName>
    </submittedName>
</protein>
<proteinExistence type="predicted"/>
<evidence type="ECO:0000259" key="1">
    <source>
        <dbReference type="Pfam" id="PF17836"/>
    </source>
</evidence>
<dbReference type="InterPro" id="IPR011004">
    <property type="entry name" value="Trimer_LpxA-like_sf"/>
</dbReference>
<dbReference type="InterPro" id="IPR041561">
    <property type="entry name" value="PglD_N"/>
</dbReference>
<evidence type="ECO:0000313" key="2">
    <source>
        <dbReference type="EMBL" id="MDG2992388.1"/>
    </source>
</evidence>
<dbReference type="EMBL" id="JAKKUT010000008">
    <property type="protein sequence ID" value="MDG2992388.1"/>
    <property type="molecule type" value="Genomic_DNA"/>
</dbReference>
<dbReference type="InterPro" id="IPR001451">
    <property type="entry name" value="Hexapep"/>
</dbReference>